<dbReference type="SMART" id="SM00382">
    <property type="entry name" value="AAA"/>
    <property type="match status" value="1"/>
</dbReference>
<dbReference type="SUPFAM" id="SSF52540">
    <property type="entry name" value="P-loop containing nucleoside triphosphate hydrolases"/>
    <property type="match status" value="1"/>
</dbReference>
<accession>A0A6J4UFZ1</accession>
<dbReference type="Gene3D" id="3.40.50.300">
    <property type="entry name" value="P-loop containing nucleotide triphosphate hydrolases"/>
    <property type="match status" value="1"/>
</dbReference>
<proteinExistence type="predicted"/>
<organism evidence="5">
    <name type="scientific">uncultured Thermomicrobiales bacterium</name>
    <dbReference type="NCBI Taxonomy" id="1645740"/>
    <lineage>
        <taxon>Bacteria</taxon>
        <taxon>Pseudomonadati</taxon>
        <taxon>Thermomicrobiota</taxon>
        <taxon>Thermomicrobia</taxon>
        <taxon>Thermomicrobiales</taxon>
        <taxon>environmental samples</taxon>
    </lineage>
</organism>
<evidence type="ECO:0000256" key="3">
    <source>
        <dbReference type="ARBA" id="ARBA00022840"/>
    </source>
</evidence>
<protein>
    <submittedName>
        <fullName evidence="5">Efflux ABC transporter, ATP-binding protein</fullName>
    </submittedName>
</protein>
<dbReference type="PROSITE" id="PS50893">
    <property type="entry name" value="ABC_TRANSPORTER_2"/>
    <property type="match status" value="1"/>
</dbReference>
<dbReference type="PANTHER" id="PTHR42711">
    <property type="entry name" value="ABC TRANSPORTER ATP-BINDING PROTEIN"/>
    <property type="match status" value="1"/>
</dbReference>
<dbReference type="InterPro" id="IPR003593">
    <property type="entry name" value="AAA+_ATPase"/>
</dbReference>
<gene>
    <name evidence="5" type="ORF">AVDCRST_MAG43-701</name>
</gene>
<dbReference type="PANTHER" id="PTHR42711:SF1">
    <property type="entry name" value="ABC-TRANSPORT PROTEIN, ATP-BINDING COMPONENT"/>
    <property type="match status" value="1"/>
</dbReference>
<dbReference type="InterPro" id="IPR003439">
    <property type="entry name" value="ABC_transporter-like_ATP-bd"/>
</dbReference>
<keyword evidence="1" id="KW-0813">Transport</keyword>
<dbReference type="InterPro" id="IPR027417">
    <property type="entry name" value="P-loop_NTPase"/>
</dbReference>
<feature type="domain" description="ABC transporter" evidence="4">
    <location>
        <begin position="4"/>
        <end position="257"/>
    </location>
</feature>
<dbReference type="GO" id="GO:0016887">
    <property type="term" value="F:ATP hydrolysis activity"/>
    <property type="evidence" value="ECO:0007669"/>
    <property type="project" value="InterPro"/>
</dbReference>
<dbReference type="AlphaFoldDB" id="A0A6J4UFZ1"/>
<name>A0A6J4UFZ1_9BACT</name>
<dbReference type="Pfam" id="PF00005">
    <property type="entry name" value="ABC_tran"/>
    <property type="match status" value="1"/>
</dbReference>
<dbReference type="EMBL" id="CADCWI010000038">
    <property type="protein sequence ID" value="CAA9547037.1"/>
    <property type="molecule type" value="Genomic_DNA"/>
</dbReference>
<evidence type="ECO:0000256" key="2">
    <source>
        <dbReference type="ARBA" id="ARBA00022741"/>
    </source>
</evidence>
<reference evidence="5" key="1">
    <citation type="submission" date="2020-02" db="EMBL/GenBank/DDBJ databases">
        <authorList>
            <person name="Meier V. D."/>
        </authorList>
    </citation>
    <scope>NUCLEOTIDE SEQUENCE</scope>
    <source>
        <strain evidence="5">AVDCRST_MAG43</strain>
    </source>
</reference>
<evidence type="ECO:0000259" key="4">
    <source>
        <dbReference type="PROSITE" id="PS50893"/>
    </source>
</evidence>
<keyword evidence="2" id="KW-0547">Nucleotide-binding</keyword>
<dbReference type="GO" id="GO:0005524">
    <property type="term" value="F:ATP binding"/>
    <property type="evidence" value="ECO:0007669"/>
    <property type="project" value="UniProtKB-KW"/>
</dbReference>
<evidence type="ECO:0000256" key="1">
    <source>
        <dbReference type="ARBA" id="ARBA00022448"/>
    </source>
</evidence>
<sequence length="336" mass="37186">MSLIEAHDLVKVFERTKRAEGRFSALRTLFTRQKERTVAVDGVSLAIDEGEVVGYLGPNGAGKSTTIKMLTGILVPTSGTATIAGIIPWADREANAMNIGVVFGQRSQLWWDLPLDESLRLIGKMYRVPDERFRRNRDMLVELLAMQPFLATPVRQLSLGQRMRGDIAAAVLYEPPVLFLDEPTVGLDVVAKERIREFIEEINRDRQTTVLLTTHDLDDVERLCKRILIIDQGKVLFDGAAADLKRRYAPNRLLDITVSGDGTEALRGVTAAPPAGVTVIKDEELTASFSIEPEVTPVAAVIADISARVPVIDITVREPEMDGIIREIYEAREVSV</sequence>
<dbReference type="InterPro" id="IPR050763">
    <property type="entry name" value="ABC_transporter_ATP-binding"/>
</dbReference>
<keyword evidence="3 5" id="KW-0067">ATP-binding</keyword>
<evidence type="ECO:0000313" key="5">
    <source>
        <dbReference type="EMBL" id="CAA9547037.1"/>
    </source>
</evidence>